<comment type="caution">
    <text evidence="1">The sequence shown here is derived from an EMBL/GenBank/DDBJ whole genome shotgun (WGS) entry which is preliminary data.</text>
</comment>
<accession>A0ABN3XYZ5</accession>
<evidence type="ECO:0008006" key="3">
    <source>
        <dbReference type="Google" id="ProtNLM"/>
    </source>
</evidence>
<sequence>MDRSQMEDKIRLFFTNYEKKFNESLAGKTDLETITKFYAEEFIAANPNSVKARKNDEQLKVAMSKGYEYYRFIGTRKMKCQNVDLILLDDKHAVARTKWVAFYLKHTEEISIPFEANYLMQFRQGQPLIFGWVTGDESQLLKERGII</sequence>
<protein>
    <recommendedName>
        <fullName evidence="3">Nuclear transport factor 2 family protein</fullName>
    </recommendedName>
</protein>
<dbReference type="Proteomes" id="UP001501577">
    <property type="component" value="Unassembled WGS sequence"/>
</dbReference>
<dbReference type="EMBL" id="BAAAXQ010000005">
    <property type="protein sequence ID" value="GAA3009007.1"/>
    <property type="molecule type" value="Genomic_DNA"/>
</dbReference>
<evidence type="ECO:0000313" key="2">
    <source>
        <dbReference type="Proteomes" id="UP001501577"/>
    </source>
</evidence>
<organism evidence="1 2">
    <name type="scientific">Tetragenococcus solitarius</name>
    <dbReference type="NCBI Taxonomy" id="71453"/>
    <lineage>
        <taxon>Bacteria</taxon>
        <taxon>Bacillati</taxon>
        <taxon>Bacillota</taxon>
        <taxon>Bacilli</taxon>
        <taxon>Lactobacillales</taxon>
        <taxon>Enterococcaceae</taxon>
        <taxon>Tetragenococcus</taxon>
    </lineage>
</organism>
<evidence type="ECO:0000313" key="1">
    <source>
        <dbReference type="EMBL" id="GAA3009007.1"/>
    </source>
</evidence>
<name>A0ABN3XYZ5_9ENTE</name>
<dbReference type="RefSeq" id="WP_068706896.1">
    <property type="nucleotide sequence ID" value="NZ_BAAAXQ010000005.1"/>
</dbReference>
<proteinExistence type="predicted"/>
<reference evidence="1 2" key="1">
    <citation type="journal article" date="2019" name="Int. J. Syst. Evol. Microbiol.">
        <title>The Global Catalogue of Microorganisms (GCM) 10K type strain sequencing project: providing services to taxonomists for standard genome sequencing and annotation.</title>
        <authorList>
            <consortium name="The Broad Institute Genomics Platform"/>
            <consortium name="The Broad Institute Genome Sequencing Center for Infectious Disease"/>
            <person name="Wu L."/>
            <person name="Ma J."/>
        </authorList>
    </citation>
    <scope>NUCLEOTIDE SEQUENCE [LARGE SCALE GENOMIC DNA]</scope>
    <source>
        <strain evidence="1 2">JCM 8736</strain>
    </source>
</reference>
<gene>
    <name evidence="1" type="ORF">GCM10019998_01440</name>
</gene>
<keyword evidence="2" id="KW-1185">Reference proteome</keyword>